<dbReference type="EMBL" id="KN825541">
    <property type="protein sequence ID" value="KIK87749.1"/>
    <property type="molecule type" value="Genomic_DNA"/>
</dbReference>
<evidence type="ECO:0008006" key="4">
    <source>
        <dbReference type="Google" id="ProtNLM"/>
    </source>
</evidence>
<protein>
    <recommendedName>
        <fullName evidence="4">RNase H type-1 domain-containing protein</fullName>
    </recommendedName>
</protein>
<feature type="chain" id="PRO_5002225874" description="RNase H type-1 domain-containing protein" evidence="1">
    <location>
        <begin position="21"/>
        <end position="135"/>
    </location>
</feature>
<reference evidence="2 3" key="1">
    <citation type="submission" date="2014-04" db="EMBL/GenBank/DDBJ databases">
        <authorList>
            <consortium name="DOE Joint Genome Institute"/>
            <person name="Kuo A."/>
            <person name="Kohler A."/>
            <person name="Jargeat P."/>
            <person name="Nagy L.G."/>
            <person name="Floudas D."/>
            <person name="Copeland A."/>
            <person name="Barry K.W."/>
            <person name="Cichocki N."/>
            <person name="Veneault-Fourrey C."/>
            <person name="LaButti K."/>
            <person name="Lindquist E.A."/>
            <person name="Lipzen A."/>
            <person name="Lundell T."/>
            <person name="Morin E."/>
            <person name="Murat C."/>
            <person name="Sun H."/>
            <person name="Tunlid A."/>
            <person name="Henrissat B."/>
            <person name="Grigoriev I.V."/>
            <person name="Hibbett D.S."/>
            <person name="Martin F."/>
            <person name="Nordberg H.P."/>
            <person name="Cantor M.N."/>
            <person name="Hua S.X."/>
        </authorList>
    </citation>
    <scope>NUCLEOTIDE SEQUENCE [LARGE SCALE GENOMIC DNA]</scope>
    <source>
        <strain evidence="2 3">Ve08.2h10</strain>
    </source>
</reference>
<name>A0A0D0DTJ4_9AGAM</name>
<feature type="non-terminal residue" evidence="2">
    <location>
        <position position="1"/>
    </location>
</feature>
<gene>
    <name evidence="2" type="ORF">PAXRUDRAFT_90039</name>
</gene>
<reference evidence="3" key="2">
    <citation type="submission" date="2015-01" db="EMBL/GenBank/DDBJ databases">
        <title>Evolutionary Origins and Diversification of the Mycorrhizal Mutualists.</title>
        <authorList>
            <consortium name="DOE Joint Genome Institute"/>
            <consortium name="Mycorrhizal Genomics Consortium"/>
            <person name="Kohler A."/>
            <person name="Kuo A."/>
            <person name="Nagy L.G."/>
            <person name="Floudas D."/>
            <person name="Copeland A."/>
            <person name="Barry K.W."/>
            <person name="Cichocki N."/>
            <person name="Veneault-Fourrey C."/>
            <person name="LaButti K."/>
            <person name="Lindquist E.A."/>
            <person name="Lipzen A."/>
            <person name="Lundell T."/>
            <person name="Morin E."/>
            <person name="Murat C."/>
            <person name="Riley R."/>
            <person name="Ohm R."/>
            <person name="Sun H."/>
            <person name="Tunlid A."/>
            <person name="Henrissat B."/>
            <person name="Grigoriev I.V."/>
            <person name="Hibbett D.S."/>
            <person name="Martin F."/>
        </authorList>
    </citation>
    <scope>NUCLEOTIDE SEQUENCE [LARGE SCALE GENOMIC DNA]</scope>
    <source>
        <strain evidence="3">Ve08.2h10</strain>
    </source>
</reference>
<dbReference type="OrthoDB" id="3249498at2759"/>
<dbReference type="STRING" id="930991.A0A0D0DTJ4"/>
<feature type="non-terminal residue" evidence="2">
    <location>
        <position position="135"/>
    </location>
</feature>
<keyword evidence="3" id="KW-1185">Reference proteome</keyword>
<dbReference type="Proteomes" id="UP000054538">
    <property type="component" value="Unassembled WGS sequence"/>
</dbReference>
<organism evidence="2 3">
    <name type="scientific">Paxillus rubicundulus Ve08.2h10</name>
    <dbReference type="NCBI Taxonomy" id="930991"/>
    <lineage>
        <taxon>Eukaryota</taxon>
        <taxon>Fungi</taxon>
        <taxon>Dikarya</taxon>
        <taxon>Basidiomycota</taxon>
        <taxon>Agaricomycotina</taxon>
        <taxon>Agaricomycetes</taxon>
        <taxon>Agaricomycetidae</taxon>
        <taxon>Boletales</taxon>
        <taxon>Paxilineae</taxon>
        <taxon>Paxillaceae</taxon>
        <taxon>Paxillus</taxon>
    </lineage>
</organism>
<evidence type="ECO:0000256" key="1">
    <source>
        <dbReference type="SAM" id="SignalP"/>
    </source>
</evidence>
<dbReference type="HOGENOM" id="CLU_125038_0_0_1"/>
<accession>A0A0D0DTJ4</accession>
<sequence>LHFWFPSLCLAFQATSLFDASQTSIFYLEALIVAAAIHESVVHLDWGGRIAVYSDNLNTVQMFNSLAALPSMNWMLMDMVDIILTHDVDFRVSHVSGSKNTIANHLSRLRNHNASNAVPGLSIQSFQPPRRTLGA</sequence>
<feature type="signal peptide" evidence="1">
    <location>
        <begin position="1"/>
        <end position="20"/>
    </location>
</feature>
<dbReference type="InParanoid" id="A0A0D0DTJ4"/>
<evidence type="ECO:0000313" key="3">
    <source>
        <dbReference type="Proteomes" id="UP000054538"/>
    </source>
</evidence>
<proteinExistence type="predicted"/>
<keyword evidence="1" id="KW-0732">Signal</keyword>
<dbReference type="AlphaFoldDB" id="A0A0D0DTJ4"/>
<evidence type="ECO:0000313" key="2">
    <source>
        <dbReference type="EMBL" id="KIK87749.1"/>
    </source>
</evidence>